<dbReference type="GO" id="GO:0016020">
    <property type="term" value="C:membrane"/>
    <property type="evidence" value="ECO:0007669"/>
    <property type="project" value="UniProtKB-SubCell"/>
</dbReference>
<proteinExistence type="predicted"/>
<keyword evidence="7" id="KW-1185">Reference proteome</keyword>
<dbReference type="Pfam" id="PF13520">
    <property type="entry name" value="AA_permease_2"/>
    <property type="match status" value="1"/>
</dbReference>
<feature type="transmembrane region" description="Helical" evidence="5">
    <location>
        <begin position="351"/>
        <end position="368"/>
    </location>
</feature>
<dbReference type="OrthoDB" id="5982228at2759"/>
<feature type="transmembrane region" description="Helical" evidence="5">
    <location>
        <begin position="321"/>
        <end position="339"/>
    </location>
</feature>
<reference evidence="7" key="1">
    <citation type="journal article" date="2017" name="Genome Biol.">
        <title>Comparative genomics reveals high biological diversity and specific adaptations in the industrially and medically important fungal genus Aspergillus.</title>
        <authorList>
            <person name="de Vries R.P."/>
            <person name="Riley R."/>
            <person name="Wiebenga A."/>
            <person name="Aguilar-Osorio G."/>
            <person name="Amillis S."/>
            <person name="Uchima C.A."/>
            <person name="Anderluh G."/>
            <person name="Asadollahi M."/>
            <person name="Askin M."/>
            <person name="Barry K."/>
            <person name="Battaglia E."/>
            <person name="Bayram O."/>
            <person name="Benocci T."/>
            <person name="Braus-Stromeyer S.A."/>
            <person name="Caldana C."/>
            <person name="Canovas D."/>
            <person name="Cerqueira G.C."/>
            <person name="Chen F."/>
            <person name="Chen W."/>
            <person name="Choi C."/>
            <person name="Clum A."/>
            <person name="Dos Santos R.A."/>
            <person name="Damasio A.R."/>
            <person name="Diallinas G."/>
            <person name="Emri T."/>
            <person name="Fekete E."/>
            <person name="Flipphi M."/>
            <person name="Freyberg S."/>
            <person name="Gallo A."/>
            <person name="Gournas C."/>
            <person name="Habgood R."/>
            <person name="Hainaut M."/>
            <person name="Harispe M.L."/>
            <person name="Henrissat B."/>
            <person name="Hilden K.S."/>
            <person name="Hope R."/>
            <person name="Hossain A."/>
            <person name="Karabika E."/>
            <person name="Karaffa L."/>
            <person name="Karanyi Z."/>
            <person name="Krasevec N."/>
            <person name="Kuo A."/>
            <person name="Kusch H."/>
            <person name="LaButti K."/>
            <person name="Lagendijk E.L."/>
            <person name="Lapidus A."/>
            <person name="Levasseur A."/>
            <person name="Lindquist E."/>
            <person name="Lipzen A."/>
            <person name="Logrieco A.F."/>
            <person name="MacCabe A."/>
            <person name="Maekelae M.R."/>
            <person name="Malavazi I."/>
            <person name="Melin P."/>
            <person name="Meyer V."/>
            <person name="Mielnichuk N."/>
            <person name="Miskei M."/>
            <person name="Molnar A.P."/>
            <person name="Mule G."/>
            <person name="Ngan C.Y."/>
            <person name="Orejas M."/>
            <person name="Orosz E."/>
            <person name="Ouedraogo J.P."/>
            <person name="Overkamp K.M."/>
            <person name="Park H.-S."/>
            <person name="Perrone G."/>
            <person name="Piumi F."/>
            <person name="Punt P.J."/>
            <person name="Ram A.F."/>
            <person name="Ramon A."/>
            <person name="Rauscher S."/>
            <person name="Record E."/>
            <person name="Riano-Pachon D.M."/>
            <person name="Robert V."/>
            <person name="Roehrig J."/>
            <person name="Ruller R."/>
            <person name="Salamov A."/>
            <person name="Salih N.S."/>
            <person name="Samson R.A."/>
            <person name="Sandor E."/>
            <person name="Sanguinetti M."/>
            <person name="Schuetze T."/>
            <person name="Sepcic K."/>
            <person name="Shelest E."/>
            <person name="Sherlock G."/>
            <person name="Sophianopoulou V."/>
            <person name="Squina F.M."/>
            <person name="Sun H."/>
            <person name="Susca A."/>
            <person name="Todd R.B."/>
            <person name="Tsang A."/>
            <person name="Unkles S.E."/>
            <person name="van de Wiele N."/>
            <person name="van Rossen-Uffink D."/>
            <person name="Oliveira J.V."/>
            <person name="Vesth T.C."/>
            <person name="Visser J."/>
            <person name="Yu J.-H."/>
            <person name="Zhou M."/>
            <person name="Andersen M.R."/>
            <person name="Archer D.B."/>
            <person name="Baker S.E."/>
            <person name="Benoit I."/>
            <person name="Brakhage A.A."/>
            <person name="Braus G.H."/>
            <person name="Fischer R."/>
            <person name="Frisvad J.C."/>
            <person name="Goldman G.H."/>
            <person name="Houbraken J."/>
            <person name="Oakley B."/>
            <person name="Pocsi I."/>
            <person name="Scazzocchio C."/>
            <person name="Seiboth B."/>
            <person name="vanKuyk P.A."/>
            <person name="Wortman J."/>
            <person name="Dyer P.S."/>
            <person name="Grigoriev I.V."/>
        </authorList>
    </citation>
    <scope>NUCLEOTIDE SEQUENCE [LARGE SCALE GENOMIC DNA]</scope>
    <source>
        <strain evidence="7">DTO 134E9</strain>
    </source>
</reference>
<evidence type="ECO:0000256" key="5">
    <source>
        <dbReference type="SAM" id="Phobius"/>
    </source>
</evidence>
<name>A0A1L9RTC2_ASPWE</name>
<gene>
    <name evidence="6" type="ORF">ASPWEDRAFT_309158</name>
</gene>
<dbReference type="STRING" id="1073089.A0A1L9RTC2"/>
<dbReference type="Gene3D" id="1.20.1740.10">
    <property type="entry name" value="Amino acid/polyamine transporter I"/>
    <property type="match status" value="1"/>
</dbReference>
<sequence length="468" mass="50476">MIGTAIFSVPSSISASVGSAGAALCLWAVGFILSLSGLMIWLELGCLLPRSGGEKVYLETAYRRPPLLATTIYATHVIFLGFTGNGSIAVAENLLLAVSGTANDWTKRCIAIAVLVLISFLHIKAKTFTVKLMNVLASVKILILVIIILAGLWVLGTDQSNPRVPHPGASFNQPFAGSSSSVYDYSNALFKIIATYQGWTNAGYVLDEVKNPRRTLKMAGVLGVGSVGILYILVNMAYYAVCTPEELSQTGVTVVALFIGKVFGETMQWCTALLAATSTFATLLTGSFTMSRVIQSLAKEGVLPFTSFFAGSAPSGSPNGAFLALFATSAAMIILMPFGEAYNFTVDVGQYAMAIIYFAVVVGLFIIRKRTVYPHRTFRVWTSVACLFMAMQTFLVLSPFLHNSASTSSSIPFWLMPIVAILALSGGIAYWYGWFILLPRIKGFVWEKKSSTLADGTEVVVWTKDHQD</sequence>
<evidence type="ECO:0000256" key="2">
    <source>
        <dbReference type="ARBA" id="ARBA00022692"/>
    </source>
</evidence>
<dbReference type="PANTHER" id="PTHR11785">
    <property type="entry name" value="AMINO ACID TRANSPORTER"/>
    <property type="match status" value="1"/>
</dbReference>
<protein>
    <recommendedName>
        <fullName evidence="8">Amino acid permease/ SLC12A domain-containing protein</fullName>
    </recommendedName>
</protein>
<evidence type="ECO:0008006" key="8">
    <source>
        <dbReference type="Google" id="ProtNLM"/>
    </source>
</evidence>
<dbReference type="GeneID" id="63749332"/>
<feature type="transmembrane region" description="Helical" evidence="5">
    <location>
        <begin position="218"/>
        <end position="241"/>
    </location>
</feature>
<dbReference type="RefSeq" id="XP_040691733.1">
    <property type="nucleotide sequence ID" value="XM_040833484.1"/>
</dbReference>
<dbReference type="VEuPathDB" id="FungiDB:ASPWEDRAFT_309158"/>
<feature type="transmembrane region" description="Helical" evidence="5">
    <location>
        <begin position="413"/>
        <end position="438"/>
    </location>
</feature>
<feature type="transmembrane region" description="Helical" evidence="5">
    <location>
        <begin position="266"/>
        <end position="289"/>
    </location>
</feature>
<feature type="transmembrane region" description="Helical" evidence="5">
    <location>
        <begin position="380"/>
        <end position="401"/>
    </location>
</feature>
<dbReference type="Proteomes" id="UP000184383">
    <property type="component" value="Unassembled WGS sequence"/>
</dbReference>
<feature type="transmembrane region" description="Helical" evidence="5">
    <location>
        <begin position="65"/>
        <end position="85"/>
    </location>
</feature>
<dbReference type="EMBL" id="KV878210">
    <property type="protein sequence ID" value="OJJ38057.1"/>
    <property type="molecule type" value="Genomic_DNA"/>
</dbReference>
<keyword evidence="4 5" id="KW-0472">Membrane</keyword>
<evidence type="ECO:0000256" key="3">
    <source>
        <dbReference type="ARBA" id="ARBA00022989"/>
    </source>
</evidence>
<comment type="subcellular location">
    <subcellularLocation>
        <location evidence="1">Membrane</location>
        <topology evidence="1">Multi-pass membrane protein</topology>
    </subcellularLocation>
</comment>
<keyword evidence="3 5" id="KW-1133">Transmembrane helix</keyword>
<organism evidence="6 7">
    <name type="scientific">Aspergillus wentii DTO 134E9</name>
    <dbReference type="NCBI Taxonomy" id="1073089"/>
    <lineage>
        <taxon>Eukaryota</taxon>
        <taxon>Fungi</taxon>
        <taxon>Dikarya</taxon>
        <taxon>Ascomycota</taxon>
        <taxon>Pezizomycotina</taxon>
        <taxon>Eurotiomycetes</taxon>
        <taxon>Eurotiomycetidae</taxon>
        <taxon>Eurotiales</taxon>
        <taxon>Aspergillaceae</taxon>
        <taxon>Aspergillus</taxon>
        <taxon>Aspergillus subgen. Cremei</taxon>
    </lineage>
</organism>
<dbReference type="PANTHER" id="PTHR11785:SF382">
    <property type="entry name" value="LOW-AFFINITY METHIONINE PERMEASE"/>
    <property type="match status" value="1"/>
</dbReference>
<evidence type="ECO:0000256" key="4">
    <source>
        <dbReference type="ARBA" id="ARBA00023136"/>
    </source>
</evidence>
<evidence type="ECO:0000313" key="6">
    <source>
        <dbReference type="EMBL" id="OJJ38057.1"/>
    </source>
</evidence>
<dbReference type="GO" id="GO:0015179">
    <property type="term" value="F:L-amino acid transmembrane transporter activity"/>
    <property type="evidence" value="ECO:0007669"/>
    <property type="project" value="TreeGrafter"/>
</dbReference>
<evidence type="ECO:0000256" key="1">
    <source>
        <dbReference type="ARBA" id="ARBA00004141"/>
    </source>
</evidence>
<dbReference type="InterPro" id="IPR050598">
    <property type="entry name" value="AminoAcid_Transporter"/>
</dbReference>
<evidence type="ECO:0000313" key="7">
    <source>
        <dbReference type="Proteomes" id="UP000184383"/>
    </source>
</evidence>
<feature type="transmembrane region" description="Helical" evidence="5">
    <location>
        <begin position="20"/>
        <end position="44"/>
    </location>
</feature>
<keyword evidence="2 5" id="KW-0812">Transmembrane</keyword>
<feature type="transmembrane region" description="Helical" evidence="5">
    <location>
        <begin position="105"/>
        <end position="123"/>
    </location>
</feature>
<dbReference type="AlphaFoldDB" id="A0A1L9RTC2"/>
<dbReference type="PIRSF" id="PIRSF006060">
    <property type="entry name" value="AA_transporter"/>
    <property type="match status" value="1"/>
</dbReference>
<dbReference type="InterPro" id="IPR002293">
    <property type="entry name" value="AA/rel_permease1"/>
</dbReference>
<feature type="transmembrane region" description="Helical" evidence="5">
    <location>
        <begin position="135"/>
        <end position="155"/>
    </location>
</feature>
<accession>A0A1L9RTC2</accession>